<feature type="compositionally biased region" description="Low complexity" evidence="11">
    <location>
        <begin position="258"/>
        <end position="269"/>
    </location>
</feature>
<keyword evidence="4" id="KW-0862">Zinc</keyword>
<evidence type="ECO:0000256" key="8">
    <source>
        <dbReference type="ARBA" id="ARBA00023163"/>
    </source>
</evidence>
<feature type="compositionally biased region" description="Polar residues" evidence="11">
    <location>
        <begin position="1"/>
        <end position="10"/>
    </location>
</feature>
<evidence type="ECO:0000256" key="11">
    <source>
        <dbReference type="SAM" id="MobiDB-lite"/>
    </source>
</evidence>
<keyword evidence="7 10" id="KW-0010">Activator</keyword>
<accession>A0A4V5NET4</accession>
<dbReference type="InterPro" id="IPR051078">
    <property type="entry name" value="SGF11"/>
</dbReference>
<evidence type="ECO:0000256" key="1">
    <source>
        <dbReference type="ARBA" id="ARBA00004123"/>
    </source>
</evidence>
<evidence type="ECO:0000256" key="7">
    <source>
        <dbReference type="ARBA" id="ARBA00023159"/>
    </source>
</evidence>
<comment type="caution">
    <text evidence="12">The sequence shown here is derived from an EMBL/GenBank/DDBJ whole genome shotgun (WGS) entry which is preliminary data.</text>
</comment>
<feature type="compositionally biased region" description="Low complexity" evidence="11">
    <location>
        <begin position="320"/>
        <end position="333"/>
    </location>
</feature>
<feature type="compositionally biased region" description="Polar residues" evidence="11">
    <location>
        <begin position="19"/>
        <end position="30"/>
    </location>
</feature>
<keyword evidence="6" id="KW-0805">Transcription regulation</keyword>
<dbReference type="GO" id="GO:0000124">
    <property type="term" value="C:SAGA complex"/>
    <property type="evidence" value="ECO:0007669"/>
    <property type="project" value="TreeGrafter"/>
</dbReference>
<dbReference type="InterPro" id="IPR013246">
    <property type="entry name" value="SAGA_su_Sgf11"/>
</dbReference>
<dbReference type="GO" id="GO:0003713">
    <property type="term" value="F:transcription coactivator activity"/>
    <property type="evidence" value="ECO:0007669"/>
    <property type="project" value="TreeGrafter"/>
</dbReference>
<comment type="similarity">
    <text evidence="10">Belongs to the SGF11 family.</text>
</comment>
<proteinExistence type="inferred from homology"/>
<dbReference type="GO" id="GO:0006357">
    <property type="term" value="P:regulation of transcription by RNA polymerase II"/>
    <property type="evidence" value="ECO:0007669"/>
    <property type="project" value="TreeGrafter"/>
</dbReference>
<reference evidence="12 14" key="1">
    <citation type="submission" date="2017-03" db="EMBL/GenBank/DDBJ databases">
        <title>Genomes of endolithic fungi from Antarctica.</title>
        <authorList>
            <person name="Coleine C."/>
            <person name="Masonjones S."/>
            <person name="Stajich J.E."/>
        </authorList>
    </citation>
    <scope>NUCLEOTIDE SEQUENCE [LARGE SCALE GENOMIC DNA]</scope>
    <source>
        <strain evidence="12 14">CCFEE 5187</strain>
    </source>
</reference>
<keyword evidence="3" id="KW-0863">Zinc-finger</keyword>
<sequence>MTIISDTADTMSEEEDAGSKTSPSNSSDKLQISESSLASLTSSILSDCLHNIIHDLVLSHHRTSRLERASSAATLASLSSDGQSTPATSHNQIFCPHCRLPRLLTTQSVPDPGKAYCTRHPFSSRPGHDIYGNPFPTGDPGAKTSSSGSKKEKPGQSQPQSQTRKDGTPASEGAPTSPSSSRDAASNINSLNGMNGTTGTTAKISSKLRDGSYIPWHTCPKCKRSLLITRFVVHLEKCLGVGGRHSARSAATGTAVTAPAAGGKLNGSASGNGNGRGTPGVASRADTPLSQTQSQAQAERGDDADADGDADGEVEKESNTYTGTATGTGTECTASVDDNDAPKKKLKRVLKKGVDGLKERERERERDRHAGNSTNGTVAPRTGRPPKPASRIPPIAASPDAPSTAADRDKANLKRGRERTKSSTDASAAGEAGVLRKKQRLQRTSEDGVQGDEGNEEGDEDEAAG</sequence>
<organism evidence="12 14">
    <name type="scientific">Cryomyces minteri</name>
    <dbReference type="NCBI Taxonomy" id="331657"/>
    <lineage>
        <taxon>Eukaryota</taxon>
        <taxon>Fungi</taxon>
        <taxon>Dikarya</taxon>
        <taxon>Ascomycota</taxon>
        <taxon>Pezizomycotina</taxon>
        <taxon>Dothideomycetes</taxon>
        <taxon>Dothideomycetes incertae sedis</taxon>
        <taxon>Cryomyces</taxon>
    </lineage>
</organism>
<evidence type="ECO:0000256" key="4">
    <source>
        <dbReference type="ARBA" id="ARBA00022833"/>
    </source>
</evidence>
<feature type="region of interest" description="Disordered" evidence="11">
    <location>
        <begin position="1"/>
        <end position="30"/>
    </location>
</feature>
<feature type="compositionally biased region" description="Low complexity" evidence="11">
    <location>
        <begin position="389"/>
        <end position="405"/>
    </location>
</feature>
<comment type="subcellular location">
    <subcellularLocation>
        <location evidence="1 10">Nucleus</location>
    </subcellularLocation>
</comment>
<dbReference type="AlphaFoldDB" id="A0A4V5NET4"/>
<keyword evidence="14" id="KW-1185">Reference proteome</keyword>
<evidence type="ECO:0000313" key="12">
    <source>
        <dbReference type="EMBL" id="TKA68079.1"/>
    </source>
</evidence>
<keyword evidence="9" id="KW-0539">Nucleus</keyword>
<keyword evidence="5" id="KW-0156">Chromatin regulator</keyword>
<evidence type="ECO:0000256" key="2">
    <source>
        <dbReference type="ARBA" id="ARBA00022723"/>
    </source>
</evidence>
<evidence type="ECO:0000256" key="10">
    <source>
        <dbReference type="RuleBase" id="RU261113"/>
    </source>
</evidence>
<keyword evidence="2" id="KW-0479">Metal-binding</keyword>
<dbReference type="GO" id="GO:0006325">
    <property type="term" value="P:chromatin organization"/>
    <property type="evidence" value="ECO:0007669"/>
    <property type="project" value="UniProtKB-KW"/>
</dbReference>
<feature type="compositionally biased region" description="Polar residues" evidence="11">
    <location>
        <begin position="174"/>
        <end position="198"/>
    </location>
</feature>
<feature type="region of interest" description="Disordered" evidence="11">
    <location>
        <begin position="258"/>
        <end position="465"/>
    </location>
</feature>
<dbReference type="EMBL" id="NAJN01000849">
    <property type="protein sequence ID" value="TKA68079.1"/>
    <property type="molecule type" value="Genomic_DNA"/>
</dbReference>
<dbReference type="GO" id="GO:0071819">
    <property type="term" value="C:DUBm complex"/>
    <property type="evidence" value="ECO:0007669"/>
    <property type="project" value="TreeGrafter"/>
</dbReference>
<gene>
    <name evidence="13" type="ORF">B0A49_01523</name>
    <name evidence="12" type="ORF">B0A49_09280</name>
</gene>
<protein>
    <recommendedName>
        <fullName evidence="10">SAGA-associated factor 11</fullName>
    </recommendedName>
</protein>
<feature type="region of interest" description="Disordered" evidence="11">
    <location>
        <begin position="117"/>
        <end position="198"/>
    </location>
</feature>
<evidence type="ECO:0000256" key="9">
    <source>
        <dbReference type="ARBA" id="ARBA00023242"/>
    </source>
</evidence>
<evidence type="ECO:0000256" key="3">
    <source>
        <dbReference type="ARBA" id="ARBA00022771"/>
    </source>
</evidence>
<dbReference type="OrthoDB" id="21557at2759"/>
<dbReference type="Pfam" id="PF08209">
    <property type="entry name" value="Sgf11"/>
    <property type="match status" value="1"/>
</dbReference>
<name>A0A4V5NET4_9PEZI</name>
<dbReference type="EMBL" id="NAJN01000038">
    <property type="protein sequence ID" value="TKA81012.1"/>
    <property type="molecule type" value="Genomic_DNA"/>
</dbReference>
<dbReference type="PANTHER" id="PTHR46367">
    <property type="entry name" value="ATAXIN-7-LIKE PROTEIN 3"/>
    <property type="match status" value="1"/>
</dbReference>
<dbReference type="STRING" id="331657.A0A4V5NET4"/>
<feature type="compositionally biased region" description="Basic and acidic residues" evidence="11">
    <location>
        <begin position="352"/>
        <end position="370"/>
    </location>
</feature>
<dbReference type="Gene3D" id="3.30.160.60">
    <property type="entry name" value="Classic Zinc Finger"/>
    <property type="match status" value="1"/>
</dbReference>
<feature type="compositionally biased region" description="Acidic residues" evidence="11">
    <location>
        <begin position="302"/>
        <end position="312"/>
    </location>
</feature>
<evidence type="ECO:0000256" key="5">
    <source>
        <dbReference type="ARBA" id="ARBA00022853"/>
    </source>
</evidence>
<keyword evidence="8" id="KW-0804">Transcription</keyword>
<dbReference type="PANTHER" id="PTHR46367:SF1">
    <property type="entry name" value="ATAXIN-7-LIKE PROTEIN 3"/>
    <property type="match status" value="1"/>
</dbReference>
<evidence type="ECO:0000313" key="13">
    <source>
        <dbReference type="EMBL" id="TKA81012.1"/>
    </source>
</evidence>
<evidence type="ECO:0000256" key="6">
    <source>
        <dbReference type="ARBA" id="ARBA00023015"/>
    </source>
</evidence>
<dbReference type="GO" id="GO:0008270">
    <property type="term" value="F:zinc ion binding"/>
    <property type="evidence" value="ECO:0007669"/>
    <property type="project" value="UniProtKB-KW"/>
</dbReference>
<dbReference type="Proteomes" id="UP000308768">
    <property type="component" value="Unassembled WGS sequence"/>
</dbReference>
<feature type="compositionally biased region" description="Acidic residues" evidence="11">
    <location>
        <begin position="449"/>
        <end position="465"/>
    </location>
</feature>
<feature type="compositionally biased region" description="Polar residues" evidence="11">
    <location>
        <begin position="288"/>
        <end position="297"/>
    </location>
</feature>
<evidence type="ECO:0000313" key="14">
    <source>
        <dbReference type="Proteomes" id="UP000308768"/>
    </source>
</evidence>